<evidence type="ECO:0000256" key="6">
    <source>
        <dbReference type="SAM" id="Coils"/>
    </source>
</evidence>
<evidence type="ECO:0000256" key="7">
    <source>
        <dbReference type="SAM" id="MobiDB-lite"/>
    </source>
</evidence>
<comment type="similarity">
    <text evidence="1">Belongs to the DNA2/NAM7 helicase family.</text>
</comment>
<accession>A0ABR1ULM8</accession>
<dbReference type="InterPro" id="IPR041679">
    <property type="entry name" value="DNA2/NAM7-like_C"/>
</dbReference>
<dbReference type="InterPro" id="IPR047187">
    <property type="entry name" value="SF1_C_Upf1"/>
</dbReference>
<dbReference type="PANTHER" id="PTHR43788:SF8">
    <property type="entry name" value="DNA-BINDING PROTEIN SMUBP-2"/>
    <property type="match status" value="1"/>
</dbReference>
<feature type="compositionally biased region" description="Basic and acidic residues" evidence="7">
    <location>
        <begin position="180"/>
        <end position="193"/>
    </location>
</feature>
<feature type="coiled-coil region" evidence="6">
    <location>
        <begin position="1286"/>
        <end position="1313"/>
    </location>
</feature>
<name>A0ABR1ULM8_9PEZI</name>
<evidence type="ECO:0000256" key="4">
    <source>
        <dbReference type="ARBA" id="ARBA00022806"/>
    </source>
</evidence>
<feature type="compositionally biased region" description="Polar residues" evidence="7">
    <location>
        <begin position="231"/>
        <end position="245"/>
    </location>
</feature>
<proteinExistence type="inferred from homology"/>
<dbReference type="EMBL" id="JAQQWM010000006">
    <property type="protein sequence ID" value="KAK8059572.1"/>
    <property type="molecule type" value="Genomic_DNA"/>
</dbReference>
<sequence>MEGFNRVQPTGLQDNGLPGRTAGLAGHIHRKAMGNFKSHWVHKDYGVISVANDVVMIVHDNGDPSDTSYHIVTGFGDFRKGNMTPEQIQSAKKGIKAKRFGLPKPMVKTLLKDSVCIDDPEERRQHIKQVFHNNNHNEFIAKETEKYLDNLPDIEFIRQSASDYVQARTGGQVFIVPNDTSDRWRPRIRHGEDDGYASDFTWSERSPSPTPSDESHRSDAQSQQDQPQDSTRGPQDQGQTDNQEVQKPFDIRAGKAQSQSDLEEAHWKVRAAYIQAIMTDTHGNRFAATESRPFVSVIFAEHELRTDDEGITTFGLPKHLPYSNDYITSVGNSPKAVGNHSVIRVLDARYGYGQMIINHTFVTDSGNQYEFATTWLSVLHSEIDENFYGYATKKPGSDKRNPHVTKGYAELGLHLSEQDLEGIDLDNVLAYKMSVTVDGQGVRHAINSEVMTKMKSMKLGGHEEAVEAVDNMFSKREKTRFTFFCPGLDRQCAKALLSFSNSRVRAEDNPYGGLFNKVPSTKYFTNINQLADLSELHVQVQENAVVYFDNIDEFTARFSCGSRDEHTWSEAVSALLETREQQGIYIPIPYAQVQGRDSAGLIGLPKPVLIDALPRMDEVCEVVPGLTHKTEIPPAFKPDKSEKIYWLTKTLAKFWQEAKANGADQKAKMAIFRETMHDILIPAQTVEQTRKRDGYLDALAKHLMPKFENNQRESPADHRARLEAYATDSVHYFQHLEKEVDEAPRVVCRRIAVPQWLANWASHWYYAVNPRQRNWPKDSPVEAPLVDIAWPRISLEKGQHYTNQQVRKALATKTFPLRIIRACYDDTVVAQLGGIATATREHTEETPFGSFVDWCLRFGDCNDKRDPAEFFPAAAHLRDRIAGKDFESCAYAYVDNGQPQKAVPAKPTPKAQEAPAQITPESKGDDDEPAPQTLQSFESGALLGEILEEDMRIIEDATSSPRISKEASDRMIQAYRKLSGEQQQVFLKKDMPFGTLLCNGCPGSGKSAVALDFGLDMQSTTIDESRVKELVAKPPFKSKKSNPDKLCHDTTEKLLADRFKLNTADMVQTTYQDAEGYDKRGKFLTKAKTVKPVAATAPVLSTETTQTQVTTTESTATWATENVAGTTEEINWGSGGTYGFEQDKPKAGPSWRKSTFVISADTNEQLDDLAAKAAIRGYNINGRRLLITRVTNPNASKGDLESLVNGHKDIFDVITEPDLDETTAKFMLYHVGQKARDRSRRKIKGGDYNVGSHMFAYVEEAKNGNVIVPEARIIHNLLEKRERAPATFTKDDARDLKKNLNRLELQIINQSDVILGTPVALSKLSRRKGLDIFVSCIFIDEAYRMTEPNTWTVLSAFKDAPFRILAGDLKQLGPLVLTSRSDHDLSSETYFTGVFSKQLALPLASRMERGGVQPVTLRINHRSCGGASDFCSQMFYYGAMVESQHNSCQEEIERCTDIMRSLAQRNLRGSMLNFDLVESEEIATGSSFINPMHAQYIAEIVFRLHYQNAPGQLDRDLGLGKRATIHIAAFYSEQVPVIINALARLPKQVCWRDGIKVTTADGAIGHEADIVILDPVRSSKLGFTGDHKRVNVAYTRARLLNITVLNSNSVSTRDYMVRDSGKNIVVAQRKYAKARNAHVQVKRDDTVFCQKCFGKAHKKSNTCPNEVYCSHCNLNTHHIRKCNFADKGLDEYVPLDSTIAAPGSVRALKNIKSFLAS</sequence>
<dbReference type="Pfam" id="PF13086">
    <property type="entry name" value="AAA_11"/>
    <property type="match status" value="1"/>
</dbReference>
<evidence type="ECO:0000259" key="8">
    <source>
        <dbReference type="Pfam" id="PF13086"/>
    </source>
</evidence>
<evidence type="ECO:0000313" key="10">
    <source>
        <dbReference type="EMBL" id="KAK8059572.1"/>
    </source>
</evidence>
<keyword evidence="11" id="KW-1185">Reference proteome</keyword>
<dbReference type="InterPro" id="IPR027417">
    <property type="entry name" value="P-loop_NTPase"/>
</dbReference>
<evidence type="ECO:0000259" key="9">
    <source>
        <dbReference type="Pfam" id="PF13087"/>
    </source>
</evidence>
<keyword evidence="2" id="KW-0547">Nucleotide-binding</keyword>
<keyword evidence="4" id="KW-0347">Helicase</keyword>
<feature type="domain" description="DNA2/NAM7 helicase-like C-terminal" evidence="9">
    <location>
        <begin position="1406"/>
        <end position="1602"/>
    </location>
</feature>
<dbReference type="Proteomes" id="UP001446871">
    <property type="component" value="Unassembled WGS sequence"/>
</dbReference>
<comment type="caution">
    <text evidence="10">The sequence shown here is derived from an EMBL/GenBank/DDBJ whole genome shotgun (WGS) entry which is preliminary data.</text>
</comment>
<feature type="region of interest" description="Disordered" evidence="7">
    <location>
        <begin position="176"/>
        <end position="261"/>
    </location>
</feature>
<dbReference type="InterPro" id="IPR041677">
    <property type="entry name" value="DNA2/NAM7_AAA_11"/>
</dbReference>
<keyword evidence="3 10" id="KW-0378">Hydrolase</keyword>
<organism evidence="10 11">
    <name type="scientific">Apiospora saccharicola</name>
    <dbReference type="NCBI Taxonomy" id="335842"/>
    <lineage>
        <taxon>Eukaryota</taxon>
        <taxon>Fungi</taxon>
        <taxon>Dikarya</taxon>
        <taxon>Ascomycota</taxon>
        <taxon>Pezizomycotina</taxon>
        <taxon>Sordariomycetes</taxon>
        <taxon>Xylariomycetidae</taxon>
        <taxon>Amphisphaeriales</taxon>
        <taxon>Apiosporaceae</taxon>
        <taxon>Apiospora</taxon>
    </lineage>
</organism>
<dbReference type="CDD" id="cd18808">
    <property type="entry name" value="SF1_C_Upf1"/>
    <property type="match status" value="1"/>
</dbReference>
<evidence type="ECO:0000256" key="5">
    <source>
        <dbReference type="ARBA" id="ARBA00022840"/>
    </source>
</evidence>
<dbReference type="PANTHER" id="PTHR43788">
    <property type="entry name" value="DNA2/NAM7 HELICASE FAMILY MEMBER"/>
    <property type="match status" value="1"/>
</dbReference>
<evidence type="ECO:0000256" key="1">
    <source>
        <dbReference type="ARBA" id="ARBA00007913"/>
    </source>
</evidence>
<evidence type="ECO:0000256" key="3">
    <source>
        <dbReference type="ARBA" id="ARBA00022801"/>
    </source>
</evidence>
<dbReference type="InterPro" id="IPR050534">
    <property type="entry name" value="Coronavir_polyprotein_1ab"/>
</dbReference>
<dbReference type="Pfam" id="PF13087">
    <property type="entry name" value="AAA_12"/>
    <property type="match status" value="1"/>
</dbReference>
<gene>
    <name evidence="10" type="ORF">PG996_009502</name>
</gene>
<keyword evidence="5" id="KW-0067">ATP-binding</keyword>
<keyword evidence="6" id="KW-0175">Coiled coil</keyword>
<evidence type="ECO:0000313" key="11">
    <source>
        <dbReference type="Proteomes" id="UP001446871"/>
    </source>
</evidence>
<dbReference type="SUPFAM" id="SSF52540">
    <property type="entry name" value="P-loop containing nucleoside triphosphate hydrolases"/>
    <property type="match status" value="1"/>
</dbReference>
<feature type="domain" description="DNA2/NAM7 helicase helicase" evidence="8">
    <location>
        <begin position="1156"/>
        <end position="1378"/>
    </location>
</feature>
<feature type="compositionally biased region" description="Low complexity" evidence="7">
    <location>
        <begin position="220"/>
        <end position="230"/>
    </location>
</feature>
<protein>
    <submittedName>
        <fullName evidence="10">P-loop containing nucleoside triphosphate hydrolase protein</fullName>
    </submittedName>
</protein>
<evidence type="ECO:0000256" key="2">
    <source>
        <dbReference type="ARBA" id="ARBA00022741"/>
    </source>
</evidence>
<reference evidence="10 11" key="1">
    <citation type="submission" date="2023-01" db="EMBL/GenBank/DDBJ databases">
        <title>Analysis of 21 Apiospora genomes using comparative genomics revels a genus with tremendous synthesis potential of carbohydrate active enzymes and secondary metabolites.</title>
        <authorList>
            <person name="Sorensen T."/>
        </authorList>
    </citation>
    <scope>NUCLEOTIDE SEQUENCE [LARGE SCALE GENOMIC DNA]</scope>
    <source>
        <strain evidence="10 11">CBS 83171</strain>
    </source>
</reference>
<dbReference type="GO" id="GO:0016787">
    <property type="term" value="F:hydrolase activity"/>
    <property type="evidence" value="ECO:0007669"/>
    <property type="project" value="UniProtKB-KW"/>
</dbReference>
<dbReference type="Gene3D" id="3.40.50.300">
    <property type="entry name" value="P-loop containing nucleotide triphosphate hydrolases"/>
    <property type="match status" value="2"/>
</dbReference>
<feature type="region of interest" description="Disordered" evidence="7">
    <location>
        <begin position="899"/>
        <end position="933"/>
    </location>
</feature>